<evidence type="ECO:0000259" key="6">
    <source>
        <dbReference type="PROSITE" id="PS50056"/>
    </source>
</evidence>
<feature type="domain" description="Tyrosine specific protein phosphatases" evidence="6">
    <location>
        <begin position="238"/>
        <end position="312"/>
    </location>
</feature>
<dbReference type="InterPro" id="IPR050348">
    <property type="entry name" value="Protein-Tyr_Phosphatase"/>
</dbReference>
<gene>
    <name evidence="8" type="primary">LOC113215836</name>
</gene>
<dbReference type="KEGG" id="foc:113215836"/>
<dbReference type="RefSeq" id="XP_052119640.1">
    <property type="nucleotide sequence ID" value="XM_052263680.1"/>
</dbReference>
<protein>
    <recommendedName>
        <fullName evidence="2">protein-tyrosine-phosphatase</fullName>
        <ecNumber evidence="2">3.1.3.48</ecNumber>
    </recommendedName>
</protein>
<dbReference type="InterPro" id="IPR000242">
    <property type="entry name" value="PTP_cat"/>
</dbReference>
<evidence type="ECO:0000256" key="1">
    <source>
        <dbReference type="ARBA" id="ARBA00009580"/>
    </source>
</evidence>
<dbReference type="InterPro" id="IPR003595">
    <property type="entry name" value="Tyr_Pase_cat"/>
</dbReference>
<dbReference type="PRINTS" id="PR00700">
    <property type="entry name" value="PRTYPHPHTASE"/>
</dbReference>
<comment type="similarity">
    <text evidence="1">Belongs to the protein-tyrosine phosphatase family.</text>
</comment>
<organism evidence="7 8">
    <name type="scientific">Frankliniella occidentalis</name>
    <name type="common">Western flower thrips</name>
    <name type="synonym">Euthrips occidentalis</name>
    <dbReference type="NCBI Taxonomy" id="133901"/>
    <lineage>
        <taxon>Eukaryota</taxon>
        <taxon>Metazoa</taxon>
        <taxon>Ecdysozoa</taxon>
        <taxon>Arthropoda</taxon>
        <taxon>Hexapoda</taxon>
        <taxon>Insecta</taxon>
        <taxon>Pterygota</taxon>
        <taxon>Neoptera</taxon>
        <taxon>Paraneoptera</taxon>
        <taxon>Thysanoptera</taxon>
        <taxon>Terebrantia</taxon>
        <taxon>Thripoidea</taxon>
        <taxon>Thripidae</taxon>
        <taxon>Frankliniella</taxon>
    </lineage>
</organism>
<dbReference type="GO" id="GO:0008045">
    <property type="term" value="P:motor neuron axon guidance"/>
    <property type="evidence" value="ECO:0007669"/>
    <property type="project" value="TreeGrafter"/>
</dbReference>
<keyword evidence="7" id="KW-1185">Reference proteome</keyword>
<dbReference type="InterPro" id="IPR000387">
    <property type="entry name" value="Tyr_Pase_dom"/>
</dbReference>
<evidence type="ECO:0000256" key="3">
    <source>
        <dbReference type="ARBA" id="ARBA00022801"/>
    </source>
</evidence>
<evidence type="ECO:0000313" key="8">
    <source>
        <dbReference type="RefSeq" id="XP_052119640.1"/>
    </source>
</evidence>
<dbReference type="SUPFAM" id="SSF52799">
    <property type="entry name" value="(Phosphotyrosine protein) phosphatases II"/>
    <property type="match status" value="1"/>
</dbReference>
<dbReference type="EC" id="3.1.3.48" evidence="2"/>
<dbReference type="PANTHER" id="PTHR19134:SF562">
    <property type="entry name" value="PROTEIN-TYROSINE-PHOSPHATASE"/>
    <property type="match status" value="1"/>
</dbReference>
<dbReference type="CDD" id="cd00047">
    <property type="entry name" value="PTPc"/>
    <property type="match status" value="1"/>
</dbReference>
<dbReference type="PROSITE" id="PS00383">
    <property type="entry name" value="TYR_PHOSPHATASE_1"/>
    <property type="match status" value="1"/>
</dbReference>
<evidence type="ECO:0000256" key="4">
    <source>
        <dbReference type="ARBA" id="ARBA00022912"/>
    </source>
</evidence>
<evidence type="ECO:0000259" key="5">
    <source>
        <dbReference type="PROSITE" id="PS50055"/>
    </source>
</evidence>
<name>A0A9C6TNL7_FRAOC</name>
<dbReference type="Pfam" id="PF00102">
    <property type="entry name" value="Y_phosphatase"/>
    <property type="match status" value="1"/>
</dbReference>
<dbReference type="Gene3D" id="3.90.190.10">
    <property type="entry name" value="Protein tyrosine phosphatase superfamily"/>
    <property type="match status" value="1"/>
</dbReference>
<evidence type="ECO:0000256" key="2">
    <source>
        <dbReference type="ARBA" id="ARBA00013064"/>
    </source>
</evidence>
<dbReference type="GO" id="GO:0004725">
    <property type="term" value="F:protein tyrosine phosphatase activity"/>
    <property type="evidence" value="ECO:0007669"/>
    <property type="project" value="UniProtKB-EC"/>
</dbReference>
<keyword evidence="4" id="KW-0904">Protein phosphatase</keyword>
<dbReference type="InterPro" id="IPR029021">
    <property type="entry name" value="Prot-tyrosine_phosphatase-like"/>
</dbReference>
<dbReference type="GeneID" id="113215836"/>
<keyword evidence="3" id="KW-0378">Hydrolase</keyword>
<dbReference type="SMART" id="SM00194">
    <property type="entry name" value="PTPc"/>
    <property type="match status" value="1"/>
</dbReference>
<dbReference type="OrthoDB" id="5854685at2759"/>
<proteinExistence type="inferred from homology"/>
<dbReference type="PROSITE" id="PS50056">
    <property type="entry name" value="TYR_PHOSPHATASE_2"/>
    <property type="match status" value="1"/>
</dbReference>
<dbReference type="AlphaFoldDB" id="A0A9C6TNL7"/>
<reference evidence="8" key="1">
    <citation type="submission" date="2025-08" db="UniProtKB">
        <authorList>
            <consortium name="RefSeq"/>
        </authorList>
    </citation>
    <scope>IDENTIFICATION</scope>
    <source>
        <tissue evidence="8">Whole organism</tissue>
    </source>
</reference>
<sequence>MVLSRLVWCRWPPRCPGRWPLDDEYRGQGVPLSGDALVGVPPLYSPCMFRALPLPCKMAPQLQREFEALCALSAQYAAGASSRAGHLPQNACKNRYCNIIPFDRTRVRLSGGTDDDIANYTNASYVAGYSGSTEYIASQGPKEGTTKDFWFMVYEQNVRLIIMLTKLVEDGKTKCHQYYPELGDRYMWGDLAVECSVQNDLPTYTLRTLAMHKGSEQRLVHHLHFLDWPDFGCPASSVHVLQFCRTVRRHALLFPGLMVVHCSAGVGRTGTLIAVDILLQRLKAKKKIDIFGVVMKLREQRPFMVQCQQQYIFIYKCLKAAFDDPNVTTYKASCTFPVNANMHLQNGLQMVKKSILSSWKK</sequence>
<dbReference type="SMART" id="SM00404">
    <property type="entry name" value="PTPc_motif"/>
    <property type="match status" value="1"/>
</dbReference>
<dbReference type="PANTHER" id="PTHR19134">
    <property type="entry name" value="RECEPTOR-TYPE TYROSINE-PROTEIN PHOSPHATASE"/>
    <property type="match status" value="1"/>
</dbReference>
<dbReference type="PROSITE" id="PS50055">
    <property type="entry name" value="TYR_PHOSPHATASE_PTP"/>
    <property type="match status" value="1"/>
</dbReference>
<evidence type="ECO:0000313" key="7">
    <source>
        <dbReference type="Proteomes" id="UP000504606"/>
    </source>
</evidence>
<dbReference type="Proteomes" id="UP000504606">
    <property type="component" value="Unplaced"/>
</dbReference>
<dbReference type="InterPro" id="IPR016130">
    <property type="entry name" value="Tyr_Pase_AS"/>
</dbReference>
<accession>A0A9C6TNL7</accession>
<feature type="domain" description="Tyrosine-protein phosphatase" evidence="5">
    <location>
        <begin position="62"/>
        <end position="321"/>
    </location>
</feature>